<organism evidence="1 2">
    <name type="scientific">Protea cynaroides</name>
    <dbReference type="NCBI Taxonomy" id="273540"/>
    <lineage>
        <taxon>Eukaryota</taxon>
        <taxon>Viridiplantae</taxon>
        <taxon>Streptophyta</taxon>
        <taxon>Embryophyta</taxon>
        <taxon>Tracheophyta</taxon>
        <taxon>Spermatophyta</taxon>
        <taxon>Magnoliopsida</taxon>
        <taxon>Proteales</taxon>
        <taxon>Proteaceae</taxon>
        <taxon>Protea</taxon>
    </lineage>
</organism>
<evidence type="ECO:0000313" key="1">
    <source>
        <dbReference type="EMBL" id="KAJ4949914.1"/>
    </source>
</evidence>
<dbReference type="AlphaFoldDB" id="A0A9Q0GQI2"/>
<dbReference type="EMBL" id="JAMYWD010000055">
    <property type="protein sequence ID" value="KAJ4949914.1"/>
    <property type="molecule type" value="Genomic_DNA"/>
</dbReference>
<proteinExistence type="predicted"/>
<protein>
    <submittedName>
        <fullName evidence="1">Uncharacterized protein</fullName>
    </submittedName>
</protein>
<name>A0A9Q0GQI2_9MAGN</name>
<keyword evidence="2" id="KW-1185">Reference proteome</keyword>
<reference evidence="1" key="1">
    <citation type="journal article" date="2023" name="Plant J.">
        <title>The genome of the king protea, Protea cynaroides.</title>
        <authorList>
            <person name="Chang J."/>
            <person name="Duong T.A."/>
            <person name="Schoeman C."/>
            <person name="Ma X."/>
            <person name="Roodt D."/>
            <person name="Barker N."/>
            <person name="Li Z."/>
            <person name="Van de Peer Y."/>
            <person name="Mizrachi E."/>
        </authorList>
    </citation>
    <scope>NUCLEOTIDE SEQUENCE</scope>
    <source>
        <tissue evidence="1">Young leaves</tissue>
    </source>
</reference>
<dbReference type="Proteomes" id="UP001141806">
    <property type="component" value="Unassembled WGS sequence"/>
</dbReference>
<gene>
    <name evidence="1" type="ORF">NE237_000053</name>
</gene>
<sequence>MPRYRGMLSGQVHSVMRRCRNAEVLRNTLRSGSLGHDEVPRDCRGAEECSAVRFLGHAEVSRSTKVPKSTEVPRITMLLGFFGHAEVLRCLEEAEKGSAVRFIQSSGGAEVYKAVLRCQGVLRGQIYSVMLRCRGAEECLPLGLFGHAKVYTAVPRCRGVLRGQIYSVMLRCRGAEECLPLGLFGHAKVYLVMTRCRGAKECSVVKFTSSCRGVEECFAVRPQHDRVNQTAEHYSAIRHLNASTVMFTLSCGGVEVYSVMLRSAEVLSSRGVEECSAVRFLYSLAVMSRSALQSGLLDHASAEVLRRAEISKNAPRLGFLCHAERSASRLCLLGHAEVARSALWSCRVLRSALQSVLLDFVEEPTSAVVLCSSMRLSLLGHAKAPRNTKMPRF</sequence>
<evidence type="ECO:0000313" key="2">
    <source>
        <dbReference type="Proteomes" id="UP001141806"/>
    </source>
</evidence>
<accession>A0A9Q0GQI2</accession>
<comment type="caution">
    <text evidence="1">The sequence shown here is derived from an EMBL/GenBank/DDBJ whole genome shotgun (WGS) entry which is preliminary data.</text>
</comment>